<feature type="region of interest" description="Disordered" evidence="1">
    <location>
        <begin position="18"/>
        <end position="45"/>
    </location>
</feature>
<evidence type="ECO:0000313" key="2">
    <source>
        <dbReference type="EMBL" id="AYF78368.1"/>
    </source>
</evidence>
<feature type="region of interest" description="Disordered" evidence="1">
    <location>
        <begin position="232"/>
        <end position="260"/>
    </location>
</feature>
<accession>A0A386ZLR1</accession>
<dbReference type="Proteomes" id="UP000267164">
    <property type="component" value="Chromosome"/>
</dbReference>
<evidence type="ECO:0000256" key="1">
    <source>
        <dbReference type="SAM" id="MobiDB-lite"/>
    </source>
</evidence>
<name>A0A386ZLR1_9NOCA</name>
<organism evidence="2 3">
    <name type="scientific">Nocardia yunnanensis</name>
    <dbReference type="NCBI Taxonomy" id="2382165"/>
    <lineage>
        <taxon>Bacteria</taxon>
        <taxon>Bacillati</taxon>
        <taxon>Actinomycetota</taxon>
        <taxon>Actinomycetes</taxon>
        <taxon>Mycobacteriales</taxon>
        <taxon>Nocardiaceae</taxon>
        <taxon>Nocardia</taxon>
    </lineage>
</organism>
<reference evidence="2 3" key="1">
    <citation type="submission" date="2018-09" db="EMBL/GenBank/DDBJ databases">
        <title>Nocardia yunnanensis sp. nov., an actinomycete isolated from a soil sample.</title>
        <authorList>
            <person name="Zhang J."/>
        </authorList>
    </citation>
    <scope>NUCLEOTIDE SEQUENCE [LARGE SCALE GENOMIC DNA]</scope>
    <source>
        <strain evidence="2 3">CFHS0054</strain>
    </source>
</reference>
<evidence type="ECO:0000313" key="3">
    <source>
        <dbReference type="Proteomes" id="UP000267164"/>
    </source>
</evidence>
<dbReference type="EMBL" id="CP032568">
    <property type="protein sequence ID" value="AYF78368.1"/>
    <property type="molecule type" value="Genomic_DNA"/>
</dbReference>
<sequence>MASVLQFRAVLPAHAGMIRSKTSRTTHPRCAPARGDGPRSRSRSRFSLLCSSRTRGWSGEDVTGQLCRAVLPAYAGMVRPRQPPARNRRRARRTRGDGPMNCSTSKPSSRCSPCTRGWSVVRIARHRRPRRAPRAWGWSQGNGAYLLPIWVPPRTRGCSLAVVPRGRGRGVLPAHAGWSERFLEYARQQGMLPHACGDSPGATAALTGTYSVRRRARATMAATVPPTYARMVQNPPVSSKLRGSAPHARGMVRTPGSSKT</sequence>
<gene>
    <name evidence="2" type="ORF">D7D52_36145</name>
</gene>
<feature type="region of interest" description="Disordered" evidence="1">
    <location>
        <begin position="79"/>
        <end position="108"/>
    </location>
</feature>
<protein>
    <submittedName>
        <fullName evidence="2">Uncharacterized protein</fullName>
    </submittedName>
</protein>
<dbReference type="KEGG" id="nyu:D7D52_36145"/>
<keyword evidence="3" id="KW-1185">Reference proteome</keyword>
<dbReference type="AlphaFoldDB" id="A0A386ZLR1"/>
<proteinExistence type="predicted"/>